<reference evidence="1" key="1">
    <citation type="submission" date="2023-04" db="EMBL/GenBank/DDBJ databases">
        <title>Ambrosiozyma monospora NBRC 10751.</title>
        <authorList>
            <person name="Ichikawa N."/>
            <person name="Sato H."/>
            <person name="Tonouchi N."/>
        </authorList>
    </citation>
    <scope>NUCLEOTIDE SEQUENCE</scope>
    <source>
        <strain evidence="1">NBRC 10751</strain>
    </source>
</reference>
<evidence type="ECO:0000313" key="2">
    <source>
        <dbReference type="Proteomes" id="UP001165064"/>
    </source>
</evidence>
<evidence type="ECO:0000313" key="1">
    <source>
        <dbReference type="EMBL" id="GME74167.1"/>
    </source>
</evidence>
<keyword evidence="2" id="KW-1185">Reference proteome</keyword>
<protein>
    <submittedName>
        <fullName evidence="1">Unnamed protein product</fullName>
    </submittedName>
</protein>
<organism evidence="1 2">
    <name type="scientific">Ambrosiozyma monospora</name>
    <name type="common">Yeast</name>
    <name type="synonym">Endomycopsis monosporus</name>
    <dbReference type="NCBI Taxonomy" id="43982"/>
    <lineage>
        <taxon>Eukaryota</taxon>
        <taxon>Fungi</taxon>
        <taxon>Dikarya</taxon>
        <taxon>Ascomycota</taxon>
        <taxon>Saccharomycotina</taxon>
        <taxon>Pichiomycetes</taxon>
        <taxon>Pichiales</taxon>
        <taxon>Pichiaceae</taxon>
        <taxon>Ambrosiozyma</taxon>
    </lineage>
</organism>
<gene>
    <name evidence="1" type="ORF">Amon02_000167000</name>
</gene>
<name>A0ACB5SVA2_AMBMO</name>
<accession>A0ACB5SVA2</accession>
<dbReference type="EMBL" id="BSXS01000854">
    <property type="protein sequence ID" value="GME74167.1"/>
    <property type="molecule type" value="Genomic_DNA"/>
</dbReference>
<proteinExistence type="predicted"/>
<dbReference type="Proteomes" id="UP001165064">
    <property type="component" value="Unassembled WGS sequence"/>
</dbReference>
<comment type="caution">
    <text evidence="1">The sequence shown here is derived from an EMBL/GenBank/DDBJ whole genome shotgun (WGS) entry which is preliminary data.</text>
</comment>
<sequence length="289" mass="33168">MARKATASTLTGDAPARRTRSHKKSPTPEPPAESTSEKISSTQSKTKTTTKSPKSPKKPKLHTKFDDDTIKEETDKKAPESMQPVEEQSTQDVKDDEQKQNNEPEHESESDDDAPEEESISAGKSAHLKVEQEKKAQEEESQRQLKEKRRQREAQLVEQKKQKELKIQQEKEQVQENDDDVDMDDEIPDTLPEDLLESYHNDQQEEQVKPKKIKFDEDGLSVEQQRNLKQAQVKKQLAEARSLTRNSANKGPVRVKVVKKTNTKLLQVPKSTIRSTKTKWLKRKSVKRQ</sequence>